<evidence type="ECO:0000313" key="6">
    <source>
        <dbReference type="Proteomes" id="UP001214170"/>
    </source>
</evidence>
<dbReference type="SMART" id="SM00342">
    <property type="entry name" value="HTH_ARAC"/>
    <property type="match status" value="1"/>
</dbReference>
<organism evidence="5 6">
    <name type="scientific">Achromobacter spanius</name>
    <dbReference type="NCBI Taxonomy" id="217203"/>
    <lineage>
        <taxon>Bacteria</taxon>
        <taxon>Pseudomonadati</taxon>
        <taxon>Pseudomonadota</taxon>
        <taxon>Betaproteobacteria</taxon>
        <taxon>Burkholderiales</taxon>
        <taxon>Alcaligenaceae</taxon>
        <taxon>Achromobacter</taxon>
    </lineage>
</organism>
<evidence type="ECO:0000256" key="1">
    <source>
        <dbReference type="ARBA" id="ARBA00023015"/>
    </source>
</evidence>
<dbReference type="EMBL" id="CP121261">
    <property type="protein sequence ID" value="WFP10905.1"/>
    <property type="molecule type" value="Genomic_DNA"/>
</dbReference>
<dbReference type="Gene3D" id="1.10.10.60">
    <property type="entry name" value="Homeodomain-like"/>
    <property type="match status" value="1"/>
</dbReference>
<evidence type="ECO:0000256" key="3">
    <source>
        <dbReference type="ARBA" id="ARBA00023163"/>
    </source>
</evidence>
<accession>A0ABY8H167</accession>
<name>A0ABY8H167_9BURK</name>
<dbReference type="InterPro" id="IPR018060">
    <property type="entry name" value="HTH_AraC"/>
</dbReference>
<keyword evidence="3" id="KW-0804">Transcription</keyword>
<dbReference type="InterPro" id="IPR037923">
    <property type="entry name" value="HTH-like"/>
</dbReference>
<sequence>MTLANPKQDWILRAAASGHVERIEAFFGGHGYDMHRHDTYAIGRTLSGVQSFHYRRDFRHSLPGGTIVLHPDEPHDGQAGTEAGFHYRMIYVEPALIQQILGGRPLPFIAGGLSGDARLHAASGALLQSTQERLDPLQEDDALYDLAHALCTAAGWSEGRRTGRQTRRRPLDYVAAERARHYIHASLDTTITLDALAAAAGKDRWSLSRDFRALFGTSPYRYVMLRRLDLARRLIATGTPLADAAAHAGFTDQSHLTRRHVQTYGMPPDRWRRMLHA</sequence>
<feature type="domain" description="HTH araC/xylS-type" evidence="4">
    <location>
        <begin position="177"/>
        <end position="274"/>
    </location>
</feature>
<keyword evidence="6" id="KW-1185">Reference proteome</keyword>
<dbReference type="SUPFAM" id="SSF51215">
    <property type="entry name" value="Regulatory protein AraC"/>
    <property type="match status" value="1"/>
</dbReference>
<dbReference type="Proteomes" id="UP001214170">
    <property type="component" value="Chromosome"/>
</dbReference>
<reference evidence="5 6" key="1">
    <citation type="submission" date="2023-03" db="EMBL/GenBank/DDBJ databases">
        <title>Achromobacter spanius LIG8.</title>
        <authorList>
            <person name="Shrestha S."/>
        </authorList>
    </citation>
    <scope>NUCLEOTIDE SEQUENCE [LARGE SCALE GENOMIC DNA]</scope>
    <source>
        <strain evidence="5 6">LIG8</strain>
    </source>
</reference>
<evidence type="ECO:0000313" key="5">
    <source>
        <dbReference type="EMBL" id="WFP10905.1"/>
    </source>
</evidence>
<dbReference type="RefSeq" id="WP_268081389.1">
    <property type="nucleotide sequence ID" value="NZ_CP106885.1"/>
</dbReference>
<evidence type="ECO:0000259" key="4">
    <source>
        <dbReference type="PROSITE" id="PS01124"/>
    </source>
</evidence>
<dbReference type="InterPro" id="IPR009057">
    <property type="entry name" value="Homeodomain-like_sf"/>
</dbReference>
<keyword evidence="2" id="KW-0238">DNA-binding</keyword>
<dbReference type="SUPFAM" id="SSF46689">
    <property type="entry name" value="Homeodomain-like"/>
    <property type="match status" value="2"/>
</dbReference>
<evidence type="ECO:0000256" key="2">
    <source>
        <dbReference type="ARBA" id="ARBA00023125"/>
    </source>
</evidence>
<dbReference type="InterPro" id="IPR050204">
    <property type="entry name" value="AraC_XylS_family_regulators"/>
</dbReference>
<protein>
    <submittedName>
        <fullName evidence="5">AraC family transcriptional regulator</fullName>
    </submittedName>
</protein>
<proteinExistence type="predicted"/>
<dbReference type="PANTHER" id="PTHR46796:SF2">
    <property type="entry name" value="TRANSCRIPTIONAL REGULATORY PROTEIN"/>
    <property type="match status" value="1"/>
</dbReference>
<gene>
    <name evidence="5" type="ORF">P8T11_13950</name>
</gene>
<dbReference type="Pfam" id="PF12833">
    <property type="entry name" value="HTH_18"/>
    <property type="match status" value="1"/>
</dbReference>
<dbReference type="PANTHER" id="PTHR46796">
    <property type="entry name" value="HTH-TYPE TRANSCRIPTIONAL ACTIVATOR RHAS-RELATED"/>
    <property type="match status" value="1"/>
</dbReference>
<dbReference type="InterPro" id="IPR003313">
    <property type="entry name" value="AraC-bd"/>
</dbReference>
<keyword evidence="1" id="KW-0805">Transcription regulation</keyword>
<dbReference type="Pfam" id="PF02311">
    <property type="entry name" value="AraC_binding"/>
    <property type="match status" value="1"/>
</dbReference>
<dbReference type="PROSITE" id="PS01124">
    <property type="entry name" value="HTH_ARAC_FAMILY_2"/>
    <property type="match status" value="1"/>
</dbReference>